<dbReference type="EMBL" id="JAJKFT010000002">
    <property type="protein sequence ID" value="MCC9627093.1"/>
    <property type="molecule type" value="Genomic_DNA"/>
</dbReference>
<dbReference type="PANTHER" id="PTHR33055:SF3">
    <property type="entry name" value="PUTATIVE TRANSPOSASE FOR IS117-RELATED"/>
    <property type="match status" value="1"/>
</dbReference>
<dbReference type="AlphaFoldDB" id="A0A9X1MHA9"/>
<evidence type="ECO:0000313" key="3">
    <source>
        <dbReference type="Proteomes" id="UP001139103"/>
    </source>
</evidence>
<gene>
    <name evidence="2" type="ORF">LOC68_01620</name>
</gene>
<feature type="domain" description="Transposase IS116/IS110/IS902 C-terminal" evidence="1">
    <location>
        <begin position="31"/>
        <end position="115"/>
    </location>
</feature>
<evidence type="ECO:0000313" key="2">
    <source>
        <dbReference type="EMBL" id="MCC9627093.1"/>
    </source>
</evidence>
<dbReference type="InterPro" id="IPR047650">
    <property type="entry name" value="Transpos_IS110"/>
</dbReference>
<dbReference type="InterPro" id="IPR003346">
    <property type="entry name" value="Transposase_20"/>
</dbReference>
<organism evidence="2 3">
    <name type="scientific">Blastopirellula sediminis</name>
    <dbReference type="NCBI Taxonomy" id="2894196"/>
    <lineage>
        <taxon>Bacteria</taxon>
        <taxon>Pseudomonadati</taxon>
        <taxon>Planctomycetota</taxon>
        <taxon>Planctomycetia</taxon>
        <taxon>Pirellulales</taxon>
        <taxon>Pirellulaceae</taxon>
        <taxon>Blastopirellula</taxon>
    </lineage>
</organism>
<protein>
    <submittedName>
        <fullName evidence="2">Transposase</fullName>
    </submittedName>
</protein>
<sequence>MLEVYELLLVQEEKLRARLIQMARKESPIRRFLETPGVGPIWAATFYAYIDTPSRFRSKSALWRYCGLGLERRRSGNGPQQVRLAKGGNRPLKNVLIGAARTAIAQTGSPLADRYEIWTQQKGMNSKIARRNVARSIAATLWSMWKHEENYDPVKASRIEPSSSLEIR</sequence>
<reference evidence="2" key="1">
    <citation type="submission" date="2021-11" db="EMBL/GenBank/DDBJ databases">
        <title>Genome sequence.</title>
        <authorList>
            <person name="Sun Q."/>
        </authorList>
    </citation>
    <scope>NUCLEOTIDE SEQUENCE</scope>
    <source>
        <strain evidence="2">JC732</strain>
    </source>
</reference>
<comment type="caution">
    <text evidence="2">The sequence shown here is derived from an EMBL/GenBank/DDBJ whole genome shotgun (WGS) entry which is preliminary data.</text>
</comment>
<evidence type="ECO:0000259" key="1">
    <source>
        <dbReference type="Pfam" id="PF02371"/>
    </source>
</evidence>
<proteinExistence type="predicted"/>
<dbReference type="PANTHER" id="PTHR33055">
    <property type="entry name" value="TRANSPOSASE FOR INSERTION SEQUENCE ELEMENT IS1111A"/>
    <property type="match status" value="1"/>
</dbReference>
<dbReference type="Pfam" id="PF02371">
    <property type="entry name" value="Transposase_20"/>
    <property type="match status" value="1"/>
</dbReference>
<dbReference type="Proteomes" id="UP001139103">
    <property type="component" value="Unassembled WGS sequence"/>
</dbReference>
<dbReference type="GO" id="GO:0003677">
    <property type="term" value="F:DNA binding"/>
    <property type="evidence" value="ECO:0007669"/>
    <property type="project" value="InterPro"/>
</dbReference>
<dbReference type="RefSeq" id="WP_230214897.1">
    <property type="nucleotide sequence ID" value="NZ_JAJKFT010000002.1"/>
</dbReference>
<name>A0A9X1MHA9_9BACT</name>
<accession>A0A9X1MHA9</accession>
<dbReference type="GO" id="GO:0004803">
    <property type="term" value="F:transposase activity"/>
    <property type="evidence" value="ECO:0007669"/>
    <property type="project" value="InterPro"/>
</dbReference>
<keyword evidence="3" id="KW-1185">Reference proteome</keyword>
<dbReference type="GO" id="GO:0006313">
    <property type="term" value="P:DNA transposition"/>
    <property type="evidence" value="ECO:0007669"/>
    <property type="project" value="InterPro"/>
</dbReference>